<accession>C0HIZ5</accession>
<feature type="compositionally biased region" description="Basic residues" evidence="1">
    <location>
        <begin position="69"/>
        <end position="79"/>
    </location>
</feature>
<sequence>MDGWMDACRVEEDPAPHRRQVQEPGVQGPVRPGRAGAGLHRAVAADGGAELRRPQRRHGLQPRLPAARHAARRQGRRRPPGGDGDDEPGAPAEGGGDAAAVREEPQAAGQAAGHLRAAPWRGGLPGRRQVHARRPVPPAQRRPPRRRPAVRTPHGVAQERQQVVGHRIPPRLLGQGQGVAAPAVRGGALLMSIDRKLRRWPLLKPTCSVSA</sequence>
<proteinExistence type="evidence at transcript level"/>
<dbReference type="EMBL" id="BT062301">
    <property type="protein sequence ID" value="ACN26998.1"/>
    <property type="molecule type" value="mRNA"/>
</dbReference>
<name>C0HIZ5_MAIZE</name>
<evidence type="ECO:0000313" key="2">
    <source>
        <dbReference type="EMBL" id="ACN26998.1"/>
    </source>
</evidence>
<reference evidence="2" key="1">
    <citation type="journal article" date="2009" name="PLoS Genet.">
        <title>Sequencing, mapping, and analysis of 27,455 maize full-length cDNAs.</title>
        <authorList>
            <person name="Soderlund C."/>
            <person name="Descour A."/>
            <person name="Kudrna D."/>
            <person name="Bomhoff M."/>
            <person name="Boyd L."/>
            <person name="Currie J."/>
            <person name="Angelova A."/>
            <person name="Collura K."/>
            <person name="Wissotski M."/>
            <person name="Ashley E."/>
            <person name="Morrow D."/>
            <person name="Fernandes J."/>
            <person name="Walbot V."/>
            <person name="Yu Y."/>
        </authorList>
    </citation>
    <scope>NUCLEOTIDE SEQUENCE</scope>
    <source>
        <strain evidence="2">B73</strain>
    </source>
</reference>
<dbReference type="AlphaFoldDB" id="C0HIZ5"/>
<feature type="region of interest" description="Disordered" evidence="1">
    <location>
        <begin position="1"/>
        <end position="160"/>
    </location>
</feature>
<protein>
    <submittedName>
        <fullName evidence="2">Uncharacterized protein</fullName>
    </submittedName>
</protein>
<evidence type="ECO:0000256" key="1">
    <source>
        <dbReference type="SAM" id="MobiDB-lite"/>
    </source>
</evidence>
<organism evidence="2">
    <name type="scientific">Zea mays</name>
    <name type="common">Maize</name>
    <dbReference type="NCBI Taxonomy" id="4577"/>
    <lineage>
        <taxon>Eukaryota</taxon>
        <taxon>Viridiplantae</taxon>
        <taxon>Streptophyta</taxon>
        <taxon>Embryophyta</taxon>
        <taxon>Tracheophyta</taxon>
        <taxon>Spermatophyta</taxon>
        <taxon>Magnoliopsida</taxon>
        <taxon>Liliopsida</taxon>
        <taxon>Poales</taxon>
        <taxon>Poaceae</taxon>
        <taxon>PACMAD clade</taxon>
        <taxon>Panicoideae</taxon>
        <taxon>Andropogonodae</taxon>
        <taxon>Andropogoneae</taxon>
        <taxon>Tripsacinae</taxon>
        <taxon>Zea</taxon>
    </lineage>
</organism>